<feature type="transmembrane region" description="Helical" evidence="1">
    <location>
        <begin position="12"/>
        <end position="30"/>
    </location>
</feature>
<evidence type="ECO:0000256" key="1">
    <source>
        <dbReference type="SAM" id="Phobius"/>
    </source>
</evidence>
<evidence type="ECO:0000313" key="2">
    <source>
        <dbReference type="EMBL" id="OGY11341.1"/>
    </source>
</evidence>
<keyword evidence="1" id="KW-0472">Membrane</keyword>
<protein>
    <submittedName>
        <fullName evidence="2">Uncharacterized protein</fullName>
    </submittedName>
</protein>
<dbReference type="EMBL" id="MHBZ01000019">
    <property type="protein sequence ID" value="OGY11341.1"/>
    <property type="molecule type" value="Genomic_DNA"/>
</dbReference>
<keyword evidence="1" id="KW-0812">Transmembrane</keyword>
<dbReference type="STRING" id="1797516.A3D26_02440"/>
<organism evidence="2 3">
    <name type="scientific">Candidatus Blackburnbacteria bacterium RIFCSPHIGHO2_02_FULL_44_20</name>
    <dbReference type="NCBI Taxonomy" id="1797516"/>
    <lineage>
        <taxon>Bacteria</taxon>
        <taxon>Candidatus Blackburniibacteriota</taxon>
    </lineage>
</organism>
<keyword evidence="1" id="KW-1133">Transmembrane helix</keyword>
<proteinExistence type="predicted"/>
<name>A0A1G1V7T4_9BACT</name>
<reference evidence="2 3" key="1">
    <citation type="journal article" date="2016" name="Nat. Commun.">
        <title>Thousands of microbial genomes shed light on interconnected biogeochemical processes in an aquifer system.</title>
        <authorList>
            <person name="Anantharaman K."/>
            <person name="Brown C.T."/>
            <person name="Hug L.A."/>
            <person name="Sharon I."/>
            <person name="Castelle C.J."/>
            <person name="Probst A.J."/>
            <person name="Thomas B.C."/>
            <person name="Singh A."/>
            <person name="Wilkins M.J."/>
            <person name="Karaoz U."/>
            <person name="Brodie E.L."/>
            <person name="Williams K.H."/>
            <person name="Hubbard S.S."/>
            <person name="Banfield J.F."/>
        </authorList>
    </citation>
    <scope>NUCLEOTIDE SEQUENCE [LARGE SCALE GENOMIC DNA]</scope>
</reference>
<evidence type="ECO:0000313" key="3">
    <source>
        <dbReference type="Proteomes" id="UP000178319"/>
    </source>
</evidence>
<dbReference type="Proteomes" id="UP000178319">
    <property type="component" value="Unassembled WGS sequence"/>
</dbReference>
<sequence>MDDEAGGGGVGGRVFWLGALVGILPVILDLRPQMRPADAASGSYTVLCVPGAGRRVCVQFAGKHVECTADQVVPQSGISDVGWVGQLRVTVGHFHIGCLQHLEGDGLQIWLVAAVQDVLLDGFGQIGERLLPCGLLGLGHVMLLVRVRFGKSTRCAFDR</sequence>
<comment type="caution">
    <text evidence="2">The sequence shown here is derived from an EMBL/GenBank/DDBJ whole genome shotgun (WGS) entry which is preliminary data.</text>
</comment>
<gene>
    <name evidence="2" type="ORF">A3D26_02440</name>
</gene>
<accession>A0A1G1V7T4</accession>
<dbReference type="AlphaFoldDB" id="A0A1G1V7T4"/>